<sequence>MSATDQAPNLENAHPLVSHKAMQEAIAHAAIPLPPRKKRAQAGDPADPPAGFILNERGGLVKVEEAERATILRDPESGRNLECIVRRRIKSRQGREYLLLLAMDTPIEVLLADHSSQTYKEISDEDVVKLLPHATFALAKRKLHLVQSGFCLTVRGAVSYTEDDIVELDKGSGNGETDAAAEGVEICRFRLEDNEYLLYTPFEPVLFVAYRDGPQEELQLAVDHEFEDRAVHTLLQEERRFQEMVDEEEAFEDVLMRRKGSR</sequence>
<dbReference type="Pfam" id="PF12527">
    <property type="entry name" value="DUF3727"/>
    <property type="match status" value="1"/>
</dbReference>
<proteinExistence type="predicted"/>
<protein>
    <submittedName>
        <fullName evidence="1">Uncharacterized protein</fullName>
    </submittedName>
</protein>
<keyword evidence="2" id="KW-1185">Reference proteome</keyword>
<gene>
    <name evidence="1" type="ORF">KFL_007720020</name>
</gene>
<dbReference type="OMA" id="HEVCFDD"/>
<dbReference type="OrthoDB" id="1918611at2759"/>
<organism evidence="1 2">
    <name type="scientific">Klebsormidium nitens</name>
    <name type="common">Green alga</name>
    <name type="synonym">Ulothrix nitens</name>
    <dbReference type="NCBI Taxonomy" id="105231"/>
    <lineage>
        <taxon>Eukaryota</taxon>
        <taxon>Viridiplantae</taxon>
        <taxon>Streptophyta</taxon>
        <taxon>Klebsormidiophyceae</taxon>
        <taxon>Klebsormidiales</taxon>
        <taxon>Klebsormidiaceae</taxon>
        <taxon>Klebsormidium</taxon>
    </lineage>
</organism>
<dbReference type="STRING" id="105231.A0A1Y1IKH4"/>
<dbReference type="InterPro" id="IPR022203">
    <property type="entry name" value="DUF3727"/>
</dbReference>
<evidence type="ECO:0000313" key="1">
    <source>
        <dbReference type="EMBL" id="GAQ91360.1"/>
    </source>
</evidence>
<dbReference type="PANTHER" id="PTHR36061:SF3">
    <property type="entry name" value="OS04G0692200 PROTEIN"/>
    <property type="match status" value="1"/>
</dbReference>
<name>A0A1Y1IKH4_KLENI</name>
<dbReference type="AlphaFoldDB" id="A0A1Y1IKH4"/>
<dbReference type="PANTHER" id="PTHR36061">
    <property type="match status" value="1"/>
</dbReference>
<reference evidence="1 2" key="1">
    <citation type="journal article" date="2014" name="Nat. Commun.">
        <title>Klebsormidium flaccidum genome reveals primary factors for plant terrestrial adaptation.</title>
        <authorList>
            <person name="Hori K."/>
            <person name="Maruyama F."/>
            <person name="Fujisawa T."/>
            <person name="Togashi T."/>
            <person name="Yamamoto N."/>
            <person name="Seo M."/>
            <person name="Sato S."/>
            <person name="Yamada T."/>
            <person name="Mori H."/>
            <person name="Tajima N."/>
            <person name="Moriyama T."/>
            <person name="Ikeuchi M."/>
            <person name="Watanabe M."/>
            <person name="Wada H."/>
            <person name="Kobayashi K."/>
            <person name="Saito M."/>
            <person name="Masuda T."/>
            <person name="Sasaki-Sekimoto Y."/>
            <person name="Mashiguchi K."/>
            <person name="Awai K."/>
            <person name="Shimojima M."/>
            <person name="Masuda S."/>
            <person name="Iwai M."/>
            <person name="Nobusawa T."/>
            <person name="Narise T."/>
            <person name="Kondo S."/>
            <person name="Saito H."/>
            <person name="Sato R."/>
            <person name="Murakawa M."/>
            <person name="Ihara Y."/>
            <person name="Oshima-Yamada Y."/>
            <person name="Ohtaka K."/>
            <person name="Satoh M."/>
            <person name="Sonobe K."/>
            <person name="Ishii M."/>
            <person name="Ohtani R."/>
            <person name="Kanamori-Sato M."/>
            <person name="Honoki R."/>
            <person name="Miyazaki D."/>
            <person name="Mochizuki H."/>
            <person name="Umetsu J."/>
            <person name="Higashi K."/>
            <person name="Shibata D."/>
            <person name="Kamiya Y."/>
            <person name="Sato N."/>
            <person name="Nakamura Y."/>
            <person name="Tabata S."/>
            <person name="Ida S."/>
            <person name="Kurokawa K."/>
            <person name="Ohta H."/>
        </authorList>
    </citation>
    <scope>NUCLEOTIDE SEQUENCE [LARGE SCALE GENOMIC DNA]</scope>
    <source>
        <strain evidence="1 2">NIES-2285</strain>
    </source>
</reference>
<dbReference type="EMBL" id="DF237721">
    <property type="protein sequence ID" value="GAQ91360.1"/>
    <property type="molecule type" value="Genomic_DNA"/>
</dbReference>
<evidence type="ECO:0000313" key="2">
    <source>
        <dbReference type="Proteomes" id="UP000054558"/>
    </source>
</evidence>
<dbReference type="Proteomes" id="UP000054558">
    <property type="component" value="Unassembled WGS sequence"/>
</dbReference>
<accession>A0A1Y1IKH4</accession>